<accession>A0A222VRP8</accession>
<proteinExistence type="predicted"/>
<organism evidence="1 2">
    <name type="scientific">Prauserella marina</name>
    <dbReference type="NCBI Taxonomy" id="530584"/>
    <lineage>
        <taxon>Bacteria</taxon>
        <taxon>Bacillati</taxon>
        <taxon>Actinomycetota</taxon>
        <taxon>Actinomycetes</taxon>
        <taxon>Pseudonocardiales</taxon>
        <taxon>Pseudonocardiaceae</taxon>
        <taxon>Prauserella</taxon>
    </lineage>
</organism>
<dbReference type="Pfam" id="PF14428">
    <property type="entry name" value="DddA-like"/>
    <property type="match status" value="1"/>
</dbReference>
<dbReference type="STRING" id="530584.SAMN05421630_110205"/>
<name>A0A222VRP8_9PSEU</name>
<keyword evidence="2" id="KW-1185">Reference proteome</keyword>
<dbReference type="OrthoDB" id="3370651at2"/>
<evidence type="ECO:0000313" key="2">
    <source>
        <dbReference type="Proteomes" id="UP000199494"/>
    </source>
</evidence>
<dbReference type="RefSeq" id="WP_091808828.1">
    <property type="nucleotide sequence ID" value="NZ_CP016353.1"/>
</dbReference>
<dbReference type="AlphaFoldDB" id="A0A222VRP8"/>
<protein>
    <submittedName>
        <fullName evidence="1">SCP1.201-like deaminase</fullName>
    </submittedName>
</protein>
<dbReference type="KEGG" id="pmad:BAY61_18230"/>
<dbReference type="InterPro" id="IPR032724">
    <property type="entry name" value="SCP1.201-like"/>
</dbReference>
<dbReference type="Proteomes" id="UP000199494">
    <property type="component" value="Unassembled WGS sequence"/>
</dbReference>
<evidence type="ECO:0000313" key="1">
    <source>
        <dbReference type="EMBL" id="SDD61292.1"/>
    </source>
</evidence>
<dbReference type="EMBL" id="FMZE01000010">
    <property type="protein sequence ID" value="SDD61292.1"/>
    <property type="molecule type" value="Genomic_DNA"/>
</dbReference>
<sequence length="245" mass="25918">MSVGDLPNSIGSAVDRIRLARAAINDASSATTEAAVHLAEVTASSHDPDVHAATGALHQATSELGERANLLDIIESNLTTYCERLRGSGGDTGFPGPAPHAQGHAKSEASRPQPAPSRVERVRGELPTRVASGRGQKTHGRWWSTDVEAVPITSGVDARSKRVNDILLQQGCRYVPVTTSADVELKVAAQMRDEGIMHASLVINNRPCRGPLGCDSLLPMVLPRGAVLTVYGEDGFERRYEGGAG</sequence>
<gene>
    <name evidence="1" type="ORF">SAMN05421630_110205</name>
</gene>
<reference evidence="1 2" key="1">
    <citation type="submission" date="2016-10" db="EMBL/GenBank/DDBJ databases">
        <authorList>
            <person name="de Groot N.N."/>
        </authorList>
    </citation>
    <scope>NUCLEOTIDE SEQUENCE [LARGE SCALE GENOMIC DNA]</scope>
    <source>
        <strain evidence="1 2">CGMCC 4.5506</strain>
    </source>
</reference>